<dbReference type="GO" id="GO:0000724">
    <property type="term" value="P:double-strand break repair via homologous recombination"/>
    <property type="evidence" value="ECO:0000318"/>
    <property type="project" value="GO_Central"/>
</dbReference>
<keyword evidence="16" id="KW-1185">Reference proteome</keyword>
<keyword evidence="9" id="KW-0233">DNA recombination</keyword>
<evidence type="ECO:0000256" key="1">
    <source>
        <dbReference type="ARBA" id="ARBA00004123"/>
    </source>
</evidence>
<dbReference type="GO" id="GO:0003684">
    <property type="term" value="F:damaged DNA binding"/>
    <property type="evidence" value="ECO:0000318"/>
    <property type="project" value="GO_Central"/>
</dbReference>
<dbReference type="GeneID" id="118409497"/>
<dbReference type="GO" id="GO:0005634">
    <property type="term" value="C:nucleus"/>
    <property type="evidence" value="ECO:0000318"/>
    <property type="project" value="GO_Central"/>
</dbReference>
<evidence type="ECO:0000256" key="7">
    <source>
        <dbReference type="ARBA" id="ARBA00022840"/>
    </source>
</evidence>
<keyword evidence="4" id="KW-0158">Chromosome</keyword>
<evidence type="ECO:0000256" key="2">
    <source>
        <dbReference type="ARBA" id="ARBA00004286"/>
    </source>
</evidence>
<feature type="compositionally biased region" description="Polar residues" evidence="14">
    <location>
        <begin position="8"/>
        <end position="17"/>
    </location>
</feature>
<evidence type="ECO:0000256" key="14">
    <source>
        <dbReference type="SAM" id="MobiDB-lite"/>
    </source>
</evidence>
<dbReference type="RefSeq" id="XP_035666450.1">
    <property type="nucleotide sequence ID" value="XM_035810557.1"/>
</dbReference>
<dbReference type="OMA" id="MCHDHFY"/>
<gene>
    <name evidence="17 18 19" type="primary">LOC118409497</name>
</gene>
<evidence type="ECO:0000256" key="5">
    <source>
        <dbReference type="ARBA" id="ARBA00022741"/>
    </source>
</evidence>
<proteinExistence type="inferred from homology"/>
<evidence type="ECO:0000256" key="12">
    <source>
        <dbReference type="ARBA" id="ARBA00069480"/>
    </source>
</evidence>
<comment type="similarity">
    <text evidence="3">Belongs to the SMC family. SMC6 subfamily.</text>
</comment>
<name>A0A9J7HX12_BRAFL</name>
<sequence length="1117" mass="130573">MVKRKGSNTEVDQPSTSKRARAQSGHHEEDPDVEEEEEEGDGAGEEDVMNLTQGDPNLNHPNEVKEADTGIIEAISLKNFMCHSRLEFKFGPNVNFVVGKNGSGKSAVLTGLVVGLGGKATITDRGKSIKSFIKHGQNAAEVAIRIRNRGLEAYKPDEYGEAVIVERRLAQDGATSYRLKSIKGKTISTKREELSHVLDHFNIQVDNPVSILNQDTSRNFLHSRNASDKYKFFLKATQLEQMSSDYSTIQEQREEIQATLRTKEETVPQLEKIVSEKEQRFKDLATLQELEKKVEGLKNMYAWAQVHELEKQLEPIAKAIKQEEARTPKYDQKVQESMKKVEAAEAKHQDIQQKLQELADKVQALNPKHEEAKANLKLKKDACKKTQAEHRKVLNQLKTTKRDREQVMERIDEMKDSVQQDYEAERRAREEQIRLLQEQLQKLQAQQTTTDHQIDQFAQAVTLYKEQLYNLKRDEQDIQNTTRQLQRRLQDLQSSRNNSLKRFGNFMPDLVRQINQAYQQGRFHQKPRGPLGSCISLRDPELALAVESCLKNLMFAFCANDHHDERVLEGIMKQVCPQGRRPSIIISRFHERPYDVSTNRVQHPDYPAVLDVLDIEDPVVSNFLIDQRKIECVLMIKDNKEARQVMQLQRPPRNCNEAFTAMGDQVYTNRYYSSNTDKSSYLRVSIEEEVQETQERLQRLQQDGSATRQQLAELEQDIRKNQQEQRRHQTQKMKTQESINKIQYEIRDLQSVEEPTPVDVSTLEEEVMMYDEQIKSLEEKMETIETDFNAQKEDLEEAESAYQQIDQQIRELADSADPLKDDLGRADIEISQAKQHRKHYEQKHKEHLKKIADMQKEHDKHAKKVEEETGKAFQICPERLKVRRTAKNIENEIVQIQKRIAQEEVKRGNREEVTKDYYESREQFGTIKDQIRELKRFIKSLDEIMFQRQQLYKDFRRMLALRSNHFFINMLHQRGFSGKMKFDHRVCTLSLEVQSSESNKQVTKDMRSLSGGERSFSTVCFILALWDSMESPFRCLDEFDVFMDMVNRRISMEMMMKVAQDHRHKQFIFLTPQDMSSHSYLRDQSIMRMWRMPDPDRGTGVLPFERRVEEEDDDRRN</sequence>
<keyword evidence="7" id="KW-0067">ATP-binding</keyword>
<dbReference type="AlphaFoldDB" id="A0A9J7HX12"/>
<feature type="compositionally biased region" description="Acidic residues" evidence="14">
    <location>
        <begin position="30"/>
        <end position="48"/>
    </location>
</feature>
<comment type="subcellular location">
    <subcellularLocation>
        <location evidence="2">Chromosome</location>
    </subcellularLocation>
    <subcellularLocation>
        <location evidence="1">Nucleus</location>
    </subcellularLocation>
</comment>
<protein>
    <recommendedName>
        <fullName evidence="12">Structural maintenance of chromosomes protein 6</fullName>
    </recommendedName>
</protein>
<evidence type="ECO:0000256" key="13">
    <source>
        <dbReference type="SAM" id="Coils"/>
    </source>
</evidence>
<feature type="coiled-coil region" evidence="13">
    <location>
        <begin position="683"/>
        <end position="731"/>
    </location>
</feature>
<evidence type="ECO:0000256" key="10">
    <source>
        <dbReference type="ARBA" id="ARBA00023204"/>
    </source>
</evidence>
<dbReference type="Gene3D" id="1.10.287.1490">
    <property type="match status" value="1"/>
</dbReference>
<evidence type="ECO:0000256" key="4">
    <source>
        <dbReference type="ARBA" id="ARBA00022454"/>
    </source>
</evidence>
<evidence type="ECO:0000259" key="15">
    <source>
        <dbReference type="Pfam" id="PF02463"/>
    </source>
</evidence>
<dbReference type="Gene3D" id="3.40.50.300">
    <property type="entry name" value="P-loop containing nucleotide triphosphate hydrolases"/>
    <property type="match status" value="2"/>
</dbReference>
<dbReference type="PANTHER" id="PTHR19306">
    <property type="entry name" value="STRUCTURAL MAINTENANCE OF CHROMOSOMES 5,6 SMC5, SMC6"/>
    <property type="match status" value="1"/>
</dbReference>
<evidence type="ECO:0000256" key="3">
    <source>
        <dbReference type="ARBA" id="ARBA00006793"/>
    </source>
</evidence>
<evidence type="ECO:0000313" key="19">
    <source>
        <dbReference type="RefSeq" id="XP_035666450.1"/>
    </source>
</evidence>
<dbReference type="GO" id="GO:0030915">
    <property type="term" value="C:Smc5-Smc6 complex"/>
    <property type="evidence" value="ECO:0000318"/>
    <property type="project" value="GO_Central"/>
</dbReference>
<dbReference type="Pfam" id="PF02463">
    <property type="entry name" value="SMC_N"/>
    <property type="match status" value="1"/>
</dbReference>
<evidence type="ECO:0000256" key="6">
    <source>
        <dbReference type="ARBA" id="ARBA00022763"/>
    </source>
</evidence>
<dbReference type="GO" id="GO:0035861">
    <property type="term" value="C:site of double-strand break"/>
    <property type="evidence" value="ECO:0000318"/>
    <property type="project" value="GO_Central"/>
</dbReference>
<dbReference type="SUPFAM" id="SSF52540">
    <property type="entry name" value="P-loop containing nucleoside triphosphate hydrolases"/>
    <property type="match status" value="2"/>
</dbReference>
<dbReference type="KEGG" id="bfo:118409497"/>
<evidence type="ECO:0000256" key="9">
    <source>
        <dbReference type="ARBA" id="ARBA00023172"/>
    </source>
</evidence>
<evidence type="ECO:0000256" key="8">
    <source>
        <dbReference type="ARBA" id="ARBA00023054"/>
    </source>
</evidence>
<dbReference type="RefSeq" id="XP_035666449.1">
    <property type="nucleotide sequence ID" value="XM_035810556.1"/>
</dbReference>
<dbReference type="GO" id="GO:0005524">
    <property type="term" value="F:ATP binding"/>
    <property type="evidence" value="ECO:0007669"/>
    <property type="project" value="UniProtKB-KW"/>
</dbReference>
<reference evidence="17 18" key="2">
    <citation type="submission" date="2025-04" db="UniProtKB">
        <authorList>
            <consortium name="RefSeq"/>
        </authorList>
    </citation>
    <scope>IDENTIFICATION</scope>
    <source>
        <strain evidence="17 18">S238N-H82</strain>
        <tissue evidence="17 18">Testes</tissue>
    </source>
</reference>
<reference evidence="16" key="1">
    <citation type="journal article" date="2020" name="Nat. Ecol. Evol.">
        <title>Deeply conserved synteny resolves early events in vertebrate evolution.</title>
        <authorList>
            <person name="Simakov O."/>
            <person name="Marletaz F."/>
            <person name="Yue J.X."/>
            <person name="O'Connell B."/>
            <person name="Jenkins J."/>
            <person name="Brandt A."/>
            <person name="Calef R."/>
            <person name="Tung C.H."/>
            <person name="Huang T.K."/>
            <person name="Schmutz J."/>
            <person name="Satoh N."/>
            <person name="Yu J.K."/>
            <person name="Putnam N.H."/>
            <person name="Green R.E."/>
            <person name="Rokhsar D.S."/>
        </authorList>
    </citation>
    <scope>NUCLEOTIDE SEQUENCE [LARGE SCALE GENOMIC DNA]</scope>
    <source>
        <strain evidence="16">S238N-H82</strain>
    </source>
</reference>
<keyword evidence="10" id="KW-0234">DNA repair</keyword>
<keyword evidence="11" id="KW-0539">Nucleus</keyword>
<accession>A0A9J7HX12</accession>
<evidence type="ECO:0000313" key="16">
    <source>
        <dbReference type="Proteomes" id="UP000001554"/>
    </source>
</evidence>
<dbReference type="FunFam" id="3.40.50.300:FF:000959">
    <property type="entry name" value="structural maintenance of chromosomes protein 6"/>
    <property type="match status" value="1"/>
</dbReference>
<dbReference type="SUPFAM" id="SSF57997">
    <property type="entry name" value="Tropomyosin"/>
    <property type="match status" value="1"/>
</dbReference>
<keyword evidence="6" id="KW-0227">DNA damage</keyword>
<organism evidence="16 19">
    <name type="scientific">Branchiostoma floridae</name>
    <name type="common">Florida lancelet</name>
    <name type="synonym">Amphioxus</name>
    <dbReference type="NCBI Taxonomy" id="7739"/>
    <lineage>
        <taxon>Eukaryota</taxon>
        <taxon>Metazoa</taxon>
        <taxon>Chordata</taxon>
        <taxon>Cephalochordata</taxon>
        <taxon>Leptocardii</taxon>
        <taxon>Amphioxiformes</taxon>
        <taxon>Branchiostomatidae</taxon>
        <taxon>Branchiostoma</taxon>
    </lineage>
</organism>
<dbReference type="GO" id="GO:0000781">
    <property type="term" value="C:chromosome, telomeric region"/>
    <property type="evidence" value="ECO:0007669"/>
    <property type="project" value="UniProtKB-SubCell"/>
</dbReference>
<dbReference type="GO" id="GO:0003697">
    <property type="term" value="F:single-stranded DNA binding"/>
    <property type="evidence" value="ECO:0000318"/>
    <property type="project" value="GO_Central"/>
</dbReference>
<dbReference type="Proteomes" id="UP000001554">
    <property type="component" value="Chromosome 2"/>
</dbReference>
<feature type="coiled-coil region" evidence="13">
    <location>
        <begin position="239"/>
        <end position="502"/>
    </location>
</feature>
<feature type="domain" description="RecF/RecN/SMC N-terminal" evidence="15">
    <location>
        <begin position="72"/>
        <end position="1073"/>
    </location>
</feature>
<evidence type="ECO:0000256" key="11">
    <source>
        <dbReference type="ARBA" id="ARBA00023242"/>
    </source>
</evidence>
<dbReference type="PANTHER" id="PTHR19306:SF6">
    <property type="entry name" value="STRUCTURAL MAINTENANCE OF CHROMOSOMES PROTEIN 6"/>
    <property type="match status" value="1"/>
</dbReference>
<feature type="region of interest" description="Disordered" evidence="14">
    <location>
        <begin position="1"/>
        <end position="63"/>
    </location>
</feature>
<feature type="coiled-coil region" evidence="13">
    <location>
        <begin position="760"/>
        <end position="906"/>
    </location>
</feature>
<keyword evidence="8 13" id="KW-0175">Coiled coil</keyword>
<evidence type="ECO:0000313" key="17">
    <source>
        <dbReference type="RefSeq" id="XP_035666448.1"/>
    </source>
</evidence>
<dbReference type="RefSeq" id="XP_035666448.1">
    <property type="nucleotide sequence ID" value="XM_035810555.1"/>
</dbReference>
<dbReference type="InterPro" id="IPR027417">
    <property type="entry name" value="P-loop_NTPase"/>
</dbReference>
<dbReference type="OrthoDB" id="10072614at2759"/>
<evidence type="ECO:0000313" key="18">
    <source>
        <dbReference type="RefSeq" id="XP_035666449.1"/>
    </source>
</evidence>
<dbReference type="GO" id="GO:0016887">
    <property type="term" value="F:ATP hydrolysis activity"/>
    <property type="evidence" value="ECO:0007669"/>
    <property type="project" value="InterPro"/>
</dbReference>
<keyword evidence="5" id="KW-0547">Nucleotide-binding</keyword>
<feature type="compositionally biased region" description="Polar residues" evidence="14">
    <location>
        <begin position="50"/>
        <end position="60"/>
    </location>
</feature>
<dbReference type="InterPro" id="IPR003395">
    <property type="entry name" value="RecF/RecN/SMC_N"/>
</dbReference>